<dbReference type="PROSITE" id="PS50082">
    <property type="entry name" value="WD_REPEATS_2"/>
    <property type="match status" value="2"/>
</dbReference>
<gene>
    <name evidence="5" type="ORF">QBZ16_004318</name>
</gene>
<dbReference type="AlphaFoldDB" id="A0AAD9IH45"/>
<feature type="compositionally biased region" description="Polar residues" evidence="4">
    <location>
        <begin position="130"/>
        <end position="140"/>
    </location>
</feature>
<keyword evidence="6" id="KW-1185">Reference proteome</keyword>
<accession>A0AAD9IH45</accession>
<organism evidence="5 6">
    <name type="scientific">Prototheca wickerhamii</name>
    <dbReference type="NCBI Taxonomy" id="3111"/>
    <lineage>
        <taxon>Eukaryota</taxon>
        <taxon>Viridiplantae</taxon>
        <taxon>Chlorophyta</taxon>
        <taxon>core chlorophytes</taxon>
        <taxon>Trebouxiophyceae</taxon>
        <taxon>Chlorellales</taxon>
        <taxon>Chlorellaceae</taxon>
        <taxon>Prototheca</taxon>
    </lineage>
</organism>
<proteinExistence type="predicted"/>
<evidence type="ECO:0000256" key="3">
    <source>
        <dbReference type="PROSITE-ProRule" id="PRU00221"/>
    </source>
</evidence>
<feature type="repeat" description="WD" evidence="3">
    <location>
        <begin position="507"/>
        <end position="539"/>
    </location>
</feature>
<evidence type="ECO:0000256" key="1">
    <source>
        <dbReference type="ARBA" id="ARBA00022574"/>
    </source>
</evidence>
<dbReference type="PANTHER" id="PTHR22838:SF0">
    <property type="entry name" value="WD REPEAT-CONTAINING PROTEIN 26"/>
    <property type="match status" value="1"/>
</dbReference>
<evidence type="ECO:0000313" key="5">
    <source>
        <dbReference type="EMBL" id="KAK2077473.1"/>
    </source>
</evidence>
<protein>
    <submittedName>
        <fullName evidence="5">Uncharacterized protein</fullName>
    </submittedName>
</protein>
<dbReference type="PROSITE" id="PS50294">
    <property type="entry name" value="WD_REPEATS_REGION"/>
    <property type="match status" value="2"/>
</dbReference>
<dbReference type="InterPro" id="IPR036322">
    <property type="entry name" value="WD40_repeat_dom_sf"/>
</dbReference>
<evidence type="ECO:0000313" key="6">
    <source>
        <dbReference type="Proteomes" id="UP001255856"/>
    </source>
</evidence>
<keyword evidence="1 3" id="KW-0853">WD repeat</keyword>
<feature type="repeat" description="WD" evidence="3">
    <location>
        <begin position="214"/>
        <end position="247"/>
    </location>
</feature>
<comment type="caution">
    <text evidence="5">The sequence shown here is derived from an EMBL/GenBank/DDBJ whole genome shotgun (WGS) entry which is preliminary data.</text>
</comment>
<feature type="region of interest" description="Disordered" evidence="4">
    <location>
        <begin position="111"/>
        <end position="140"/>
    </location>
</feature>
<dbReference type="Pfam" id="PF00400">
    <property type="entry name" value="WD40"/>
    <property type="match status" value="3"/>
</dbReference>
<dbReference type="PROSITE" id="PS00678">
    <property type="entry name" value="WD_REPEATS_1"/>
    <property type="match status" value="1"/>
</dbReference>
<dbReference type="Gene3D" id="2.130.10.10">
    <property type="entry name" value="YVTN repeat-like/Quinoprotein amine dehydrogenase"/>
    <property type="match status" value="2"/>
</dbReference>
<dbReference type="SUPFAM" id="SSF50978">
    <property type="entry name" value="WD40 repeat-like"/>
    <property type="match status" value="1"/>
</dbReference>
<dbReference type="PANTHER" id="PTHR22838">
    <property type="entry name" value="WD REPEAT PROTEIN 26-RELATED"/>
    <property type="match status" value="1"/>
</dbReference>
<dbReference type="SMART" id="SM00320">
    <property type="entry name" value="WD40"/>
    <property type="match status" value="4"/>
</dbReference>
<dbReference type="InterPro" id="IPR051350">
    <property type="entry name" value="WD_repeat-ST_regulator"/>
</dbReference>
<keyword evidence="2" id="KW-0677">Repeat</keyword>
<dbReference type="EMBL" id="JASFZW010000006">
    <property type="protein sequence ID" value="KAK2077473.1"/>
    <property type="molecule type" value="Genomic_DNA"/>
</dbReference>
<dbReference type="InterPro" id="IPR001680">
    <property type="entry name" value="WD40_rpt"/>
</dbReference>
<evidence type="ECO:0000256" key="4">
    <source>
        <dbReference type="SAM" id="MobiDB-lite"/>
    </source>
</evidence>
<reference evidence="5" key="1">
    <citation type="submission" date="2021-01" db="EMBL/GenBank/DDBJ databases">
        <authorList>
            <person name="Eckstrom K.M.E."/>
        </authorList>
    </citation>
    <scope>NUCLEOTIDE SEQUENCE</scope>
    <source>
        <strain evidence="5">UVCC 0001</strain>
    </source>
</reference>
<dbReference type="InterPro" id="IPR019775">
    <property type="entry name" value="WD40_repeat_CS"/>
</dbReference>
<dbReference type="InterPro" id="IPR015943">
    <property type="entry name" value="WD40/YVTN_repeat-like_dom_sf"/>
</dbReference>
<dbReference type="Proteomes" id="UP001255856">
    <property type="component" value="Unassembled WGS sequence"/>
</dbReference>
<name>A0AAD9IH45_PROWI</name>
<evidence type="ECO:0000256" key="2">
    <source>
        <dbReference type="ARBA" id="ARBA00022737"/>
    </source>
</evidence>
<sequence>MEVATGLDTTHSSVGQLQALILDPEGLPAASALLSELEPEARDAAPLLRTRRIVCSHHLRELMRRGDVARALAFVRREMALVAGRRPEGQAWLAGQVTSVLLRGRGAGGGIDNASKESASDGDAAGALPESQTSDASPDTSAIARSLLLDQVLSMLPPSFRPPPRRLASLLEQALEAQVARAPLHNSARPALSLLRDYRPATPAQLPQSVAQVLFDHEDEVWHVAFSHSGALLASASRDGTAVVWEVHAAKPACPLRRRHTLADGAGPIAFLAWSADDALLACCSQDGCVRPVTSAAWLPGRRGLVTAGFDERVCLVDPVTGAVRRHWHVPRVQEIVVAKRGAYVLATTSEKRIAVLDLAREGALRRGGAAEEATWADEDWAEPRAGVGSAARPVLAPWMAIGPGHSLAYIQETDPVLTMSLSGDERYLLVNLFNSTMRLYDLGPDPDALRVPVAPCAQFEPAAARQRRFVVRSCLGGVGDRFAVSGSETGKIYIYQRSSSELVLTLTGHTATVNAVAWNPAVPGMLASASDDKTILIWLPKRGDRPSGGSAPGWAL</sequence>